<dbReference type="RefSeq" id="WP_220587337.1">
    <property type="nucleotide sequence ID" value="NZ_RKLQ01000001.1"/>
</dbReference>
<dbReference type="Proteomes" id="UP000783863">
    <property type="component" value="Unassembled WGS sequence"/>
</dbReference>
<dbReference type="InterPro" id="IPR058674">
    <property type="entry name" value="DUF8054_N"/>
</dbReference>
<name>A0A8J8C8H1_9EURY</name>
<organism evidence="4 5">
    <name type="scientific">Haloarcula salinisoli</name>
    <dbReference type="NCBI Taxonomy" id="2487746"/>
    <lineage>
        <taxon>Archaea</taxon>
        <taxon>Methanobacteriati</taxon>
        <taxon>Methanobacteriota</taxon>
        <taxon>Stenosarchaea group</taxon>
        <taxon>Halobacteria</taxon>
        <taxon>Halobacteriales</taxon>
        <taxon>Haloarculaceae</taxon>
        <taxon>Haloarcula</taxon>
    </lineage>
</organism>
<reference evidence="4" key="1">
    <citation type="submission" date="2021-06" db="EMBL/GenBank/DDBJ databases">
        <title>Halomicroarcula sp. F24A a new haloarchaeum isolated from saline soil.</title>
        <authorList>
            <person name="Duran-Viseras A."/>
            <person name="Sanchez-Porro C."/>
            <person name="Ventosa A."/>
        </authorList>
    </citation>
    <scope>NUCLEOTIDE SEQUENCE</scope>
    <source>
        <strain evidence="4">F24A</strain>
    </source>
</reference>
<keyword evidence="1" id="KW-0472">Membrane</keyword>
<evidence type="ECO:0000313" key="5">
    <source>
        <dbReference type="Proteomes" id="UP000783863"/>
    </source>
</evidence>
<evidence type="ECO:0000256" key="1">
    <source>
        <dbReference type="SAM" id="Phobius"/>
    </source>
</evidence>
<protein>
    <submittedName>
        <fullName evidence="4">Uncharacterized protein</fullName>
    </submittedName>
</protein>
<dbReference type="Pfam" id="PF26238">
    <property type="entry name" value="DUF8054_M"/>
    <property type="match status" value="1"/>
</dbReference>
<dbReference type="Pfam" id="PF26236">
    <property type="entry name" value="DUF8054_N"/>
    <property type="match status" value="1"/>
</dbReference>
<keyword evidence="5" id="KW-1185">Reference proteome</keyword>
<keyword evidence="1" id="KW-1133">Transmembrane helix</keyword>
<comment type="caution">
    <text evidence="4">The sequence shown here is derived from an EMBL/GenBank/DDBJ whole genome shotgun (WGS) entry which is preliminary data.</text>
</comment>
<dbReference type="InterPro" id="IPR058775">
    <property type="entry name" value="DUF8054_M"/>
</dbReference>
<gene>
    <name evidence="4" type="ORF">EGD98_05455</name>
</gene>
<feature type="transmembrane region" description="Helical" evidence="1">
    <location>
        <begin position="42"/>
        <end position="61"/>
    </location>
</feature>
<proteinExistence type="predicted"/>
<evidence type="ECO:0000313" key="4">
    <source>
        <dbReference type="EMBL" id="MBX0303119.1"/>
    </source>
</evidence>
<feature type="domain" description="DUF8054" evidence="3">
    <location>
        <begin position="108"/>
        <end position="204"/>
    </location>
</feature>
<accession>A0A8J8C8H1</accession>
<keyword evidence="1" id="KW-0812">Transmembrane</keyword>
<dbReference type="AlphaFoldDB" id="A0A8J8C8H1"/>
<feature type="domain" description="DUF8054" evidence="2">
    <location>
        <begin position="4"/>
        <end position="78"/>
    </location>
</feature>
<dbReference type="EMBL" id="RKLQ01000001">
    <property type="protein sequence ID" value="MBX0303119.1"/>
    <property type="molecule type" value="Genomic_DNA"/>
</dbReference>
<sequence>MKWDDIRRSEYTGANRCWPCTSVNLGLVGLVALWLYRRDRRVGALAAAAIGVAAVAVRGYVVPYTPQFAPRLVETLPLPGDPFGKGPERDIPESASLTGTDLDGTAVLQELAAAGAIEADGDLIRPTAAVDREWRGQMDRLAAEPLAALARDAAETVPTMDELDTHVDENGEWLVVDGGLVARPVVVAELAAYLALAGTVEDQQVRLAGARAFRMFLDSCPDCGTELVESSAVSCCGGYTDPQTKPEDVLVCPSCEQRLFTIPT</sequence>
<evidence type="ECO:0000259" key="3">
    <source>
        <dbReference type="Pfam" id="PF26238"/>
    </source>
</evidence>
<evidence type="ECO:0000259" key="2">
    <source>
        <dbReference type="Pfam" id="PF26236"/>
    </source>
</evidence>